<sequence length="107" mass="12401">MTTKARKLSKGEQQIQDAAERLRRYVGKPDGEVRIYTVLNHVARSRMMRKISAYIIVDNKPVGLCYEVKMSGTGMDMGFALAYEIFLGAYGHDDAYRYQDHLRHEWL</sequence>
<accession>A0A6M3JX66</accession>
<name>A0A6M3JX66_9ZZZZ</name>
<gene>
    <name evidence="1" type="ORF">MM415A01957_0003</name>
</gene>
<dbReference type="AlphaFoldDB" id="A0A6M3JX66"/>
<dbReference type="EMBL" id="MT142110">
    <property type="protein sequence ID" value="QJA74623.1"/>
    <property type="molecule type" value="Genomic_DNA"/>
</dbReference>
<proteinExistence type="predicted"/>
<organism evidence="1">
    <name type="scientific">viral metagenome</name>
    <dbReference type="NCBI Taxonomy" id="1070528"/>
    <lineage>
        <taxon>unclassified sequences</taxon>
        <taxon>metagenomes</taxon>
        <taxon>organismal metagenomes</taxon>
    </lineage>
</organism>
<protein>
    <submittedName>
        <fullName evidence="1">Uncharacterized protein</fullName>
    </submittedName>
</protein>
<evidence type="ECO:0000313" key="1">
    <source>
        <dbReference type="EMBL" id="QJA74623.1"/>
    </source>
</evidence>
<reference evidence="1" key="1">
    <citation type="submission" date="2020-03" db="EMBL/GenBank/DDBJ databases">
        <title>The deep terrestrial virosphere.</title>
        <authorList>
            <person name="Holmfeldt K."/>
            <person name="Nilsson E."/>
            <person name="Simone D."/>
            <person name="Lopez-Fernandez M."/>
            <person name="Wu X."/>
            <person name="de Brujin I."/>
            <person name="Lundin D."/>
            <person name="Andersson A."/>
            <person name="Bertilsson S."/>
            <person name="Dopson M."/>
        </authorList>
    </citation>
    <scope>NUCLEOTIDE SEQUENCE</scope>
    <source>
        <strain evidence="1">MM415A01957</strain>
    </source>
</reference>